<dbReference type="AlphaFoldDB" id="A0A1L3GFU3"/>
<dbReference type="Proteomes" id="UP000182264">
    <property type="component" value="Chromosome"/>
</dbReference>
<evidence type="ECO:0008006" key="3">
    <source>
        <dbReference type="Google" id="ProtNLM"/>
    </source>
</evidence>
<proteinExistence type="predicted"/>
<dbReference type="InterPro" id="IPR029044">
    <property type="entry name" value="Nucleotide-diphossugar_trans"/>
</dbReference>
<dbReference type="EMBL" id="CP015518">
    <property type="protein sequence ID" value="APG24787.1"/>
    <property type="molecule type" value="Genomic_DNA"/>
</dbReference>
<sequence>MIPALAESESLFATLDSLQSGPAALRDEFLLLVVVNHRRNASASEVTDNLCTLRKLATAAETLPHLGWVDAASPGRELPDKTGGVGLARKIGLDMALQRLDWAQTPILANLDADTLVRADYLTALCAHFANSQPGAAVVPFCHRPADDPQQQRGIVAYELYQRGHVLGLQLAGSPYAFHTVGSTMACRALDYVRAGGMNRRQAGEDFYFLQQLAKITGVRRVPGTVVYPSARFSRRTPFGTGRSVAQLAADTAPPRLYYDPRCYAVLNDWLRLAAQDTRENPAELLVRAAGIHEQLVEFLRLEGIEAVWPRLYRNHRDQSNRLAALHGWFDGLKSTRLIHHLTRTVWPRQTAARALPPLMLRAGYPAPVDAESQLAVLRNHQIGPACTDCGLPVTSTCCRVPR</sequence>
<reference evidence="1 2" key="1">
    <citation type="journal article" date="2017" name="Genome Announc.">
        <title>Complete Genome Sequences of Two Acetylene-Fermenting Pelobacter acetylenicus Strains.</title>
        <authorList>
            <person name="Sutton J.M."/>
            <person name="Baesman S.M."/>
            <person name="Fierst J.L."/>
            <person name="Poret-Peterson A.T."/>
            <person name="Oremland R.S."/>
            <person name="Dunlap D.S."/>
            <person name="Akob D.M."/>
        </authorList>
    </citation>
    <scope>NUCLEOTIDE SEQUENCE [LARGE SCALE GENOMIC DNA]</scope>
    <source>
        <strain evidence="1 2">DSM 3247</strain>
    </source>
</reference>
<dbReference type="Gene3D" id="3.90.550.10">
    <property type="entry name" value="Spore Coat Polysaccharide Biosynthesis Protein SpsA, Chain A"/>
    <property type="match status" value="1"/>
</dbReference>
<dbReference type="SUPFAM" id="SSF53448">
    <property type="entry name" value="Nucleotide-diphospho-sugar transferases"/>
    <property type="match status" value="1"/>
</dbReference>
<gene>
    <name evidence="1" type="ORF">A7E75_06925</name>
</gene>
<evidence type="ECO:0000313" key="1">
    <source>
        <dbReference type="EMBL" id="APG24787.1"/>
    </source>
</evidence>
<keyword evidence="2" id="KW-1185">Reference proteome</keyword>
<accession>A0A1L3GFU3</accession>
<evidence type="ECO:0000313" key="2">
    <source>
        <dbReference type="Proteomes" id="UP000182264"/>
    </source>
</evidence>
<protein>
    <recommendedName>
        <fullName evidence="3">Glycosyltransferase 2-like domain-containing protein</fullName>
    </recommendedName>
</protein>
<name>A0A1L3GFU3_SYNAC</name>
<organism evidence="1 2">
    <name type="scientific">Syntrophotalea acetylenica</name>
    <name type="common">Pelobacter acetylenicus</name>
    <dbReference type="NCBI Taxonomy" id="29542"/>
    <lineage>
        <taxon>Bacteria</taxon>
        <taxon>Pseudomonadati</taxon>
        <taxon>Thermodesulfobacteriota</taxon>
        <taxon>Desulfuromonadia</taxon>
        <taxon>Desulfuromonadales</taxon>
        <taxon>Syntrophotaleaceae</taxon>
        <taxon>Syntrophotalea</taxon>
    </lineage>
</organism>